<reference evidence="2 3" key="1">
    <citation type="submission" date="2016-11" db="EMBL/GenBank/DDBJ databases">
        <title>The macronuclear genome of Stentor coeruleus: a giant cell with tiny introns.</title>
        <authorList>
            <person name="Slabodnick M."/>
            <person name="Ruby J.G."/>
            <person name="Reiff S.B."/>
            <person name="Swart E.C."/>
            <person name="Gosai S."/>
            <person name="Prabakaran S."/>
            <person name="Witkowska E."/>
            <person name="Larue G.E."/>
            <person name="Fisher S."/>
            <person name="Freeman R.M."/>
            <person name="Gunawardena J."/>
            <person name="Chu W."/>
            <person name="Stover N.A."/>
            <person name="Gregory B.D."/>
            <person name="Nowacki M."/>
            <person name="Derisi J."/>
            <person name="Roy S.W."/>
            <person name="Marshall W.F."/>
            <person name="Sood P."/>
        </authorList>
    </citation>
    <scope>NUCLEOTIDE SEQUENCE [LARGE SCALE GENOMIC DNA]</scope>
    <source>
        <strain evidence="2">WM001</strain>
    </source>
</reference>
<evidence type="ECO:0000313" key="2">
    <source>
        <dbReference type="EMBL" id="OMJ88691.1"/>
    </source>
</evidence>
<comment type="caution">
    <text evidence="2">The sequence shown here is derived from an EMBL/GenBank/DDBJ whole genome shotgun (WGS) entry which is preliminary data.</text>
</comment>
<dbReference type="AlphaFoldDB" id="A0A1R2CI67"/>
<keyword evidence="3" id="KW-1185">Reference proteome</keyword>
<feature type="coiled-coil region" evidence="1">
    <location>
        <begin position="46"/>
        <end position="80"/>
    </location>
</feature>
<evidence type="ECO:0000256" key="1">
    <source>
        <dbReference type="SAM" id="Coils"/>
    </source>
</evidence>
<feature type="coiled-coil region" evidence="1">
    <location>
        <begin position="123"/>
        <end position="150"/>
    </location>
</feature>
<dbReference type="EMBL" id="MPUH01000144">
    <property type="protein sequence ID" value="OMJ88691.1"/>
    <property type="molecule type" value="Genomic_DNA"/>
</dbReference>
<sequence length="264" mass="30900">MEVKNFAQQDKEEHLYTTHYSKLNIDILELKIKEKDQLLIELSSINKEIYQEMSNLQKMLQISKDERDTLLEENINIKNQLIEKNTCITSQETIISKLKSQISEITNNPSFSLEERSLGWGQKELFLQELKNLQNKYDSREDLVISLQNERVKLLNDNDKLRYNCEIMDHVCRIVDAQPGNVVEVVKRLKVSQSFPVVANDNSLDFICKQIGCKSFDELIKVVYQMETEIGDYKKVFARVKRYFHLQTGASLEELDRYIGNLIV</sequence>
<protein>
    <submittedName>
        <fullName evidence="2">Uncharacterized protein</fullName>
    </submittedName>
</protein>
<gene>
    <name evidence="2" type="ORF">SteCoe_9310</name>
</gene>
<organism evidence="2 3">
    <name type="scientific">Stentor coeruleus</name>
    <dbReference type="NCBI Taxonomy" id="5963"/>
    <lineage>
        <taxon>Eukaryota</taxon>
        <taxon>Sar</taxon>
        <taxon>Alveolata</taxon>
        <taxon>Ciliophora</taxon>
        <taxon>Postciliodesmatophora</taxon>
        <taxon>Heterotrichea</taxon>
        <taxon>Heterotrichida</taxon>
        <taxon>Stentoridae</taxon>
        <taxon>Stentor</taxon>
    </lineage>
</organism>
<accession>A0A1R2CI67</accession>
<evidence type="ECO:0000313" key="3">
    <source>
        <dbReference type="Proteomes" id="UP000187209"/>
    </source>
</evidence>
<proteinExistence type="predicted"/>
<name>A0A1R2CI67_9CILI</name>
<dbReference type="Proteomes" id="UP000187209">
    <property type="component" value="Unassembled WGS sequence"/>
</dbReference>
<keyword evidence="1" id="KW-0175">Coiled coil</keyword>